<dbReference type="OrthoDB" id="9798386at2"/>
<evidence type="ECO:0000256" key="3">
    <source>
        <dbReference type="ARBA" id="ARBA00022801"/>
    </source>
</evidence>
<feature type="chain" id="PRO_5039410872" description="Peptidase S8/S53 domain-containing protein" evidence="7">
    <location>
        <begin position="27"/>
        <end position="450"/>
    </location>
</feature>
<feature type="signal peptide" evidence="7">
    <location>
        <begin position="1"/>
        <end position="26"/>
    </location>
</feature>
<proteinExistence type="inferred from homology"/>
<feature type="active site" description="Charge relay system" evidence="5">
    <location>
        <position position="181"/>
    </location>
</feature>
<dbReference type="InterPro" id="IPR023827">
    <property type="entry name" value="Peptidase_S8_Asp-AS"/>
</dbReference>
<evidence type="ECO:0000256" key="4">
    <source>
        <dbReference type="ARBA" id="ARBA00022825"/>
    </source>
</evidence>
<keyword evidence="7" id="KW-0732">Signal</keyword>
<dbReference type="PROSITE" id="PS51892">
    <property type="entry name" value="SUBTILASE"/>
    <property type="match status" value="1"/>
</dbReference>
<dbReference type="EMBL" id="NOWF01000002">
    <property type="protein sequence ID" value="OYD08856.1"/>
    <property type="molecule type" value="Genomic_DNA"/>
</dbReference>
<dbReference type="PANTHER" id="PTHR43806">
    <property type="entry name" value="PEPTIDASE S8"/>
    <property type="match status" value="1"/>
</dbReference>
<evidence type="ECO:0000256" key="1">
    <source>
        <dbReference type="ARBA" id="ARBA00011073"/>
    </source>
</evidence>
<evidence type="ECO:0000313" key="9">
    <source>
        <dbReference type="EMBL" id="OYD08856.1"/>
    </source>
</evidence>
<dbReference type="InterPro" id="IPR000209">
    <property type="entry name" value="Peptidase_S8/S53_dom"/>
</dbReference>
<organism evidence="9 10">
    <name type="scientific">Paludifilum halophilum</name>
    <dbReference type="NCBI Taxonomy" id="1642702"/>
    <lineage>
        <taxon>Bacteria</taxon>
        <taxon>Bacillati</taxon>
        <taxon>Bacillota</taxon>
        <taxon>Bacilli</taxon>
        <taxon>Bacillales</taxon>
        <taxon>Thermoactinomycetaceae</taxon>
        <taxon>Paludifilum</taxon>
    </lineage>
</organism>
<dbReference type="PRINTS" id="PR00723">
    <property type="entry name" value="SUBTILISIN"/>
</dbReference>
<dbReference type="InterPro" id="IPR050131">
    <property type="entry name" value="Peptidase_S8_subtilisin-like"/>
</dbReference>
<evidence type="ECO:0000256" key="5">
    <source>
        <dbReference type="PROSITE-ProRule" id="PRU01240"/>
    </source>
</evidence>
<feature type="active site" description="Charge relay system" evidence="5">
    <location>
        <position position="149"/>
    </location>
</feature>
<name>A0A235B9A7_9BACL</name>
<dbReference type="Gene3D" id="3.40.50.200">
    <property type="entry name" value="Peptidase S8/S53 domain"/>
    <property type="match status" value="1"/>
</dbReference>
<comment type="similarity">
    <text evidence="1 5 6">Belongs to the peptidase S8 family.</text>
</comment>
<dbReference type="GO" id="GO:0006508">
    <property type="term" value="P:proteolysis"/>
    <property type="evidence" value="ECO:0007669"/>
    <property type="project" value="UniProtKB-KW"/>
</dbReference>
<dbReference type="RefSeq" id="WP_094263204.1">
    <property type="nucleotide sequence ID" value="NZ_NOWF01000002.1"/>
</dbReference>
<dbReference type="PROSITE" id="PS00137">
    <property type="entry name" value="SUBTILASE_HIS"/>
    <property type="match status" value="1"/>
</dbReference>
<evidence type="ECO:0000313" key="10">
    <source>
        <dbReference type="Proteomes" id="UP000215459"/>
    </source>
</evidence>
<sequence>MKKALVMISAAAMVLAFSLPEGTVTAQAGENTAYIINFKGNGLPDQARSWVEEAGGSVVKTNPDLSYIKASSDDPRFLKRIREYKKVSDAGRELKVVQETAESQAFQGKTDHPLYEQYQWDIQQVTRNGESFDQPRGKGTKDVVVAVIDTGIDREHPDLKENIVDAKSFVPGESAQDVHGHGTHVAGSIAANGKVLGVGPELGIAGLKVFPESGGAAVSTIAEAIHYAADQDYDVINMSLGSYELLQDEERKTSDITAEINLFKKAIAYAHQNGVTVVGSAGNADADITRPGPLSRYLFDENGATKRDPASNLLIRVSAGNKGKERAFYSNYGVGKIDVMAPGGDLGPDYDPETGTGRDDTYLCLSTVPQLDENGEVIGHTYGWKAGTSMAAPKVAGVAGVIIAKHGKNELKPSQVKAIIQQSAEDIYKKGYDAESGFGLVDAVSALQHR</sequence>
<dbReference type="Proteomes" id="UP000215459">
    <property type="component" value="Unassembled WGS sequence"/>
</dbReference>
<gene>
    <name evidence="9" type="ORF">CHM34_03460</name>
</gene>
<dbReference type="AlphaFoldDB" id="A0A235B9A7"/>
<dbReference type="InterPro" id="IPR036852">
    <property type="entry name" value="Peptidase_S8/S53_dom_sf"/>
</dbReference>
<evidence type="ECO:0000256" key="6">
    <source>
        <dbReference type="RuleBase" id="RU003355"/>
    </source>
</evidence>
<reference evidence="9 10" key="1">
    <citation type="submission" date="2017-07" db="EMBL/GenBank/DDBJ databases">
        <title>The genome sequence of Paludifilum halophilum highlights mechanisms for microbial adaptation to high salt environemnts.</title>
        <authorList>
            <person name="Belbahri L."/>
        </authorList>
    </citation>
    <scope>NUCLEOTIDE SEQUENCE [LARGE SCALE GENOMIC DNA]</scope>
    <source>
        <strain evidence="9 10">DSM 102817</strain>
    </source>
</reference>
<dbReference type="PANTHER" id="PTHR43806:SF11">
    <property type="entry name" value="CEREVISIN-RELATED"/>
    <property type="match status" value="1"/>
</dbReference>
<dbReference type="PROSITE" id="PS00138">
    <property type="entry name" value="SUBTILASE_SER"/>
    <property type="match status" value="1"/>
</dbReference>
<keyword evidence="2 5" id="KW-0645">Protease</keyword>
<keyword evidence="4 5" id="KW-0720">Serine protease</keyword>
<comment type="caution">
    <text evidence="9">The sequence shown here is derived from an EMBL/GenBank/DDBJ whole genome shotgun (WGS) entry which is preliminary data.</text>
</comment>
<dbReference type="PROSITE" id="PS00136">
    <property type="entry name" value="SUBTILASE_ASP"/>
    <property type="match status" value="1"/>
</dbReference>
<protein>
    <recommendedName>
        <fullName evidence="8">Peptidase S8/S53 domain-containing protein</fullName>
    </recommendedName>
</protein>
<keyword evidence="10" id="KW-1185">Reference proteome</keyword>
<dbReference type="SUPFAM" id="SSF52743">
    <property type="entry name" value="Subtilisin-like"/>
    <property type="match status" value="1"/>
</dbReference>
<dbReference type="Pfam" id="PF00082">
    <property type="entry name" value="Peptidase_S8"/>
    <property type="match status" value="1"/>
</dbReference>
<keyword evidence="3 5" id="KW-0378">Hydrolase</keyword>
<dbReference type="InterPro" id="IPR023828">
    <property type="entry name" value="Peptidase_S8_Ser-AS"/>
</dbReference>
<evidence type="ECO:0000259" key="8">
    <source>
        <dbReference type="Pfam" id="PF00082"/>
    </source>
</evidence>
<evidence type="ECO:0000256" key="7">
    <source>
        <dbReference type="SAM" id="SignalP"/>
    </source>
</evidence>
<feature type="active site" description="Charge relay system" evidence="5">
    <location>
        <position position="389"/>
    </location>
</feature>
<dbReference type="InterPro" id="IPR015500">
    <property type="entry name" value="Peptidase_S8_subtilisin-rel"/>
</dbReference>
<evidence type="ECO:0000256" key="2">
    <source>
        <dbReference type="ARBA" id="ARBA00022670"/>
    </source>
</evidence>
<feature type="domain" description="Peptidase S8/S53" evidence="8">
    <location>
        <begin position="141"/>
        <end position="439"/>
    </location>
</feature>
<accession>A0A235B9A7</accession>
<dbReference type="InterPro" id="IPR022398">
    <property type="entry name" value="Peptidase_S8_His-AS"/>
</dbReference>
<dbReference type="GO" id="GO:0004252">
    <property type="term" value="F:serine-type endopeptidase activity"/>
    <property type="evidence" value="ECO:0007669"/>
    <property type="project" value="UniProtKB-UniRule"/>
</dbReference>